<dbReference type="SUPFAM" id="SSF56672">
    <property type="entry name" value="DNA/RNA polymerases"/>
    <property type="match status" value="1"/>
</dbReference>
<dbReference type="SUPFAM" id="SSF53098">
    <property type="entry name" value="Ribonuclease H-like"/>
    <property type="match status" value="1"/>
</dbReference>
<dbReference type="PANTHER" id="PTHR19446">
    <property type="entry name" value="REVERSE TRANSCRIPTASES"/>
    <property type="match status" value="1"/>
</dbReference>
<name>A0A7J6NCY6_PEROL</name>
<dbReference type="SUPFAM" id="SSF56219">
    <property type="entry name" value="DNase I-like"/>
    <property type="match status" value="1"/>
</dbReference>
<dbReference type="Pfam" id="PF14529">
    <property type="entry name" value="Exo_endo_phos_2"/>
    <property type="match status" value="1"/>
</dbReference>
<protein>
    <recommendedName>
        <fullName evidence="1">Reverse transcriptase domain-containing protein</fullName>
    </recommendedName>
</protein>
<dbReference type="InterPro" id="IPR036691">
    <property type="entry name" value="Endo/exonu/phosph_ase_sf"/>
</dbReference>
<proteinExistence type="predicted"/>
<evidence type="ECO:0000259" key="1">
    <source>
        <dbReference type="PROSITE" id="PS50878"/>
    </source>
</evidence>
<dbReference type="InterPro" id="IPR005135">
    <property type="entry name" value="Endo/exonuclease/phosphatase"/>
</dbReference>
<reference evidence="2 3" key="1">
    <citation type="submission" date="2020-04" db="EMBL/GenBank/DDBJ databases">
        <title>Perkinsus olseni comparative genomics.</title>
        <authorList>
            <person name="Bogema D.R."/>
        </authorList>
    </citation>
    <scope>NUCLEOTIDE SEQUENCE [LARGE SCALE GENOMIC DNA]</scope>
    <source>
        <strain evidence="2">00978-12</strain>
    </source>
</reference>
<dbReference type="Proteomes" id="UP000541610">
    <property type="component" value="Unassembled WGS sequence"/>
</dbReference>
<dbReference type="Gene3D" id="3.60.10.10">
    <property type="entry name" value="Endonuclease/exonuclease/phosphatase"/>
    <property type="match status" value="1"/>
</dbReference>
<dbReference type="Gene3D" id="3.30.420.10">
    <property type="entry name" value="Ribonuclease H-like superfamily/Ribonuclease H"/>
    <property type="match status" value="1"/>
</dbReference>
<dbReference type="InterPro" id="IPR043502">
    <property type="entry name" value="DNA/RNA_pol_sf"/>
</dbReference>
<dbReference type="Pfam" id="PF00078">
    <property type="entry name" value="RVT_1"/>
    <property type="match status" value="1"/>
</dbReference>
<feature type="domain" description="Reverse transcriptase" evidence="1">
    <location>
        <begin position="729"/>
        <end position="997"/>
    </location>
</feature>
<dbReference type="GO" id="GO:0003824">
    <property type="term" value="F:catalytic activity"/>
    <property type="evidence" value="ECO:0007669"/>
    <property type="project" value="InterPro"/>
</dbReference>
<dbReference type="CDD" id="cd09276">
    <property type="entry name" value="Rnase_HI_RT_non_LTR"/>
    <property type="match status" value="1"/>
</dbReference>
<dbReference type="PROSITE" id="PS50878">
    <property type="entry name" value="RT_POL"/>
    <property type="match status" value="1"/>
</dbReference>
<sequence>MASSAECPTSRTSPKQQLTWKCAGLILPNRDQWNAAIAAVSTDTTLVVKEVPKKTLTVKIMYPSGQDVRDILMKDLASKNNVDTTRLSIVCNRDRYAIIKGPVETLKAVASSGRVFLGLCSCRAIKLSKKGGLCYKCGKYHQLKGLTDCPFEVECARCGGQHALEVCTFPRFYKGPRKCSNCHGPHSAVEHCCKPVWHTIPTGNTGVTGIDASDNITQDINLAVDSATLVADVDEGCQLMTQPNNSGSKKLIKIISVNCNRSWGVLDEILNSSLLNLQCDSDRVFLVQEPPQTLKDSHRQYNVVKCEANAKALPGAREWTRAIILVPKTMTICQTSKCPDIVSVDILLPRSNGPPAKLRILCFYADKLLPSNETVLNVATLLEDSEAAVIAGDSNAHSPLWSPSPLPDGDPRSRRGAPLEDLLLHEGFNVFRPCEPTFQSHLGDSYIDVLATRDLDDVTYSLSPTSGDHLALVASVPVIDTGTEGKVHRGKRYPSRTNWPKFLQVLDSKPEPALDLSSKENLDTYARLLDERLSLAVIRSTPRAHPGQTDGKRSRPSWWHKGLDKLRKEYHSFRASIRSRNREDRDRHTCQAETDHVKKLKRKYFNAVKKAKLDSVERDLLSMDETGMHKRFKTRPPCLATYDSAEILDHFFGLNEECPPSPVAVNPDPPQTLLDDLGGEITDQDIEPVLSSLATRKSCGWDQIFNEHIQYASKNSSWFKPAFRKMVTAILNLGHFPRIFKRSDLCMIYKNNGKTGSKAWRPVALMSCLGKTAEAAIKMRLVASLGPTPAHIHGYSSGRSTTTAVDYISGLVFDPRHERMVTTTFDVSSAFDKISFGHIIDEVVAITENPAWGCLLNSYLHGHQIFLDNRHTFRTAGVAQGGVLAPICFAAATWRMGDRLQALTGPYRIRVAIYADDICAKIIANGILGLSQGLKDAVSVIKPWTDRADLHLDPSKNETITDSEITSALLKDHLEDTDIHYIAENTKPCIKWLGLWLTPHNNWRTHIDYAFGKGKRALSMLRRLLVKDWDFSPKLALLAWKTHVIPTLLYGSEIWGGTASRKWYIEKCTKLEAVFARKLFGLPRSAPTDLASRMLATVCEPIWVQARLRFACYKLHKVGSTQAPLSDNTRKILEGWGVDSIDDRETLCTPVDGISVSPPTGVVFNVENGEPPNPPKRSTLCFYSDGSVVDRGNVAAKTGCGVIRCNPDAPHGYEGKSFNTGPYSNIAQCELAGIDNCLQWAHQLPQDQSDLYICLDSLAAIRGVQKAFNQRNSRCTELVHSIIQKTDAWVEHADGKVLYWWVRGHQGYLYNELSDVFAARGARAGASTMTHIVRKPLSCTKGQIINTAHHEMEEHWRKVRCTRAVSRIGLGLGRKQLLKIVKTALKWGAKDRRRLAELISFHSSTRHYRQHLTSTVIDTKCRYCCGPSEDLAHFFSCPAVKLSRIRRKIWPDHYSVDFLSGERTSRGMALIRDSLVGAGETGLNRVRRFLRMVAPSWKE</sequence>
<dbReference type="InterPro" id="IPR000477">
    <property type="entry name" value="RT_dom"/>
</dbReference>
<dbReference type="EMBL" id="JABANP010000525">
    <property type="protein sequence ID" value="KAF4681317.1"/>
    <property type="molecule type" value="Genomic_DNA"/>
</dbReference>
<dbReference type="OrthoDB" id="442848at2759"/>
<dbReference type="GO" id="GO:0003676">
    <property type="term" value="F:nucleic acid binding"/>
    <property type="evidence" value="ECO:0007669"/>
    <property type="project" value="InterPro"/>
</dbReference>
<evidence type="ECO:0000313" key="3">
    <source>
        <dbReference type="Proteomes" id="UP000541610"/>
    </source>
</evidence>
<gene>
    <name evidence="2" type="ORF">FOZ60_012257</name>
</gene>
<dbReference type="InterPro" id="IPR012337">
    <property type="entry name" value="RNaseH-like_sf"/>
</dbReference>
<evidence type="ECO:0000313" key="2">
    <source>
        <dbReference type="EMBL" id="KAF4681317.1"/>
    </source>
</evidence>
<dbReference type="InterPro" id="IPR036397">
    <property type="entry name" value="RNaseH_sf"/>
</dbReference>
<accession>A0A7J6NCY6</accession>
<comment type="caution">
    <text evidence="2">The sequence shown here is derived from an EMBL/GenBank/DDBJ whole genome shotgun (WGS) entry which is preliminary data.</text>
</comment>
<organism evidence="2 3">
    <name type="scientific">Perkinsus olseni</name>
    <name type="common">Perkinsus atlanticus</name>
    <dbReference type="NCBI Taxonomy" id="32597"/>
    <lineage>
        <taxon>Eukaryota</taxon>
        <taxon>Sar</taxon>
        <taxon>Alveolata</taxon>
        <taxon>Perkinsozoa</taxon>
        <taxon>Perkinsea</taxon>
        <taxon>Perkinsida</taxon>
        <taxon>Perkinsidae</taxon>
        <taxon>Perkinsus</taxon>
    </lineage>
</organism>